<protein>
    <recommendedName>
        <fullName evidence="3">DUF7598 domain-containing protein</fullName>
    </recommendedName>
</protein>
<name>A0A9P4XLV3_9HYPO</name>
<feature type="transmembrane region" description="Helical" evidence="2">
    <location>
        <begin position="109"/>
        <end position="128"/>
    </location>
</feature>
<evidence type="ECO:0000313" key="5">
    <source>
        <dbReference type="Proteomes" id="UP000801864"/>
    </source>
</evidence>
<feature type="transmembrane region" description="Helical" evidence="2">
    <location>
        <begin position="35"/>
        <end position="58"/>
    </location>
</feature>
<gene>
    <name evidence="4" type="ORF">CFAM422_003615</name>
</gene>
<evidence type="ECO:0000256" key="2">
    <source>
        <dbReference type="SAM" id="Phobius"/>
    </source>
</evidence>
<dbReference type="Pfam" id="PF24535">
    <property type="entry name" value="DUF7598"/>
    <property type="match status" value="1"/>
</dbReference>
<feature type="domain" description="DUF7598" evidence="3">
    <location>
        <begin position="29"/>
        <end position="162"/>
    </location>
</feature>
<accession>A0A9P4XLV3</accession>
<keyword evidence="5" id="KW-1185">Reference proteome</keyword>
<keyword evidence="2" id="KW-0812">Transmembrane</keyword>
<dbReference type="InterPro" id="IPR056019">
    <property type="entry name" value="DUF7598"/>
</dbReference>
<evidence type="ECO:0000259" key="3">
    <source>
        <dbReference type="Pfam" id="PF24535"/>
    </source>
</evidence>
<feature type="transmembrane region" description="Helical" evidence="2">
    <location>
        <begin position="140"/>
        <end position="163"/>
    </location>
</feature>
<feature type="region of interest" description="Disordered" evidence="1">
    <location>
        <begin position="243"/>
        <end position="280"/>
    </location>
</feature>
<feature type="transmembrane region" description="Helical" evidence="2">
    <location>
        <begin position="65"/>
        <end position="89"/>
    </location>
</feature>
<feature type="compositionally biased region" description="Polar residues" evidence="1">
    <location>
        <begin position="263"/>
        <end position="280"/>
    </location>
</feature>
<dbReference type="EMBL" id="QLNT01000005">
    <property type="protein sequence ID" value="KAF3074093.1"/>
    <property type="molecule type" value="Genomic_DNA"/>
</dbReference>
<organism evidence="4 5">
    <name type="scientific">Trichoderma lentiforme</name>
    <dbReference type="NCBI Taxonomy" id="1567552"/>
    <lineage>
        <taxon>Eukaryota</taxon>
        <taxon>Fungi</taxon>
        <taxon>Dikarya</taxon>
        <taxon>Ascomycota</taxon>
        <taxon>Pezizomycotina</taxon>
        <taxon>Sordariomycetes</taxon>
        <taxon>Hypocreomycetidae</taxon>
        <taxon>Hypocreales</taxon>
        <taxon>Hypocreaceae</taxon>
        <taxon>Trichoderma</taxon>
    </lineage>
</organism>
<evidence type="ECO:0000256" key="1">
    <source>
        <dbReference type="SAM" id="MobiDB-lite"/>
    </source>
</evidence>
<proteinExistence type="predicted"/>
<evidence type="ECO:0000313" key="4">
    <source>
        <dbReference type="EMBL" id="KAF3074093.1"/>
    </source>
</evidence>
<keyword evidence="2" id="KW-1133">Transmembrane helix</keyword>
<sequence length="280" mass="31405">MVTHSNTNTFSRTITMAGFMKSPALRGAGLVVLQALRVATVITLLTAGAACWILIINVEKNKPYFIFECFTLFFVSVFCSLLAVSELAFAEFIKVYLRRMWPVLSDHHGLSWLGFGMIIIGCNILGMLNHDLKMSSALSSLVLAAGILAFIFGFLNVVCSFIWCDRKEGITSRDIRANGSLAQSQRQYTEYDNSIRASPIRNEKYRSKIASMFWKKEKDEYANGHPEISPPYTSHPARDIEAQSDSPIIPGLKRPDTALHPMNSRSIRSSRYSEANMSRF</sequence>
<keyword evidence="2" id="KW-0472">Membrane</keyword>
<dbReference type="AlphaFoldDB" id="A0A9P4XLV3"/>
<comment type="caution">
    <text evidence="4">The sequence shown here is derived from an EMBL/GenBank/DDBJ whole genome shotgun (WGS) entry which is preliminary data.</text>
</comment>
<reference evidence="4 5" key="1">
    <citation type="submission" date="2018-06" db="EMBL/GenBank/DDBJ databases">
        <title>Genome analysis of cellulolytic fungus Trichoderma lentiforme CFAM-422.</title>
        <authorList>
            <person name="Steindorff A.S."/>
            <person name="Formighieri E.F."/>
            <person name="Midorikawa G.E.O."/>
            <person name="Tamietti M.S."/>
            <person name="Ramos E.Z."/>
            <person name="Silva A.S."/>
            <person name="Bon E.P.S."/>
            <person name="Mendes T.D."/>
            <person name="Damaso M.C.T."/>
            <person name="Favaro L.C.L."/>
        </authorList>
    </citation>
    <scope>NUCLEOTIDE SEQUENCE [LARGE SCALE GENOMIC DNA]</scope>
    <source>
        <strain evidence="4 5">CFAM-422</strain>
    </source>
</reference>
<dbReference type="Proteomes" id="UP000801864">
    <property type="component" value="Unassembled WGS sequence"/>
</dbReference>